<evidence type="ECO:0000256" key="2">
    <source>
        <dbReference type="ARBA" id="ARBA00009323"/>
    </source>
</evidence>
<keyword evidence="4" id="KW-0749">Sporulation</keyword>
<dbReference type="Gene3D" id="2.30.31.20">
    <property type="entry name" value="Sporulation-specific cell division protein SsgB"/>
    <property type="match status" value="1"/>
</dbReference>
<dbReference type="InterPro" id="IPR006776">
    <property type="entry name" value="SsgB"/>
</dbReference>
<evidence type="ECO:0000256" key="3">
    <source>
        <dbReference type="ARBA" id="ARBA00022618"/>
    </source>
</evidence>
<gene>
    <name evidence="7" type="ORF">WAB15_33345</name>
</gene>
<keyword evidence="5" id="KW-0717">Septation</keyword>
<comment type="subcellular location">
    <subcellularLocation>
        <location evidence="1">Cell septum</location>
    </subcellularLocation>
</comment>
<organism evidence="7 8">
    <name type="scientific">Streptomyces sirii</name>
    <dbReference type="NCBI Taxonomy" id="3127701"/>
    <lineage>
        <taxon>Bacteria</taxon>
        <taxon>Bacillati</taxon>
        <taxon>Actinomycetota</taxon>
        <taxon>Actinomycetes</taxon>
        <taxon>Kitasatosporales</taxon>
        <taxon>Streptomycetaceae</taxon>
        <taxon>Streptomyces</taxon>
    </lineage>
</organism>
<dbReference type="Proteomes" id="UP001626628">
    <property type="component" value="Chromosome"/>
</dbReference>
<keyword evidence="8" id="KW-1185">Reference proteome</keyword>
<dbReference type="RefSeq" id="WP_399150251.1">
    <property type="nucleotide sequence ID" value="NZ_CP147982.1"/>
</dbReference>
<sequence length="137" mass="14663">MNTVIDHAVQVRLIATTPGTYAVPAVLRYLPADPLAVRMTFPPEISLDGSAVDWTFARELLDAGLRTPAGRGDVRVRPCGPDRTVMEFHADEGIAMVQLRTAEVLRFLARSYAAVPAGGEAPYLGLDQGLAELFGAA</sequence>
<name>A0ABZ2QVD5_9ACTN</name>
<evidence type="ECO:0000313" key="8">
    <source>
        <dbReference type="Proteomes" id="UP001626628"/>
    </source>
</evidence>
<comment type="similarity">
    <text evidence="2">Belongs to the SsgA family.</text>
</comment>
<proteinExistence type="inferred from homology"/>
<accession>A0ABZ2QVD5</accession>
<evidence type="ECO:0000256" key="5">
    <source>
        <dbReference type="ARBA" id="ARBA00023210"/>
    </source>
</evidence>
<evidence type="ECO:0000256" key="1">
    <source>
        <dbReference type="ARBA" id="ARBA00004431"/>
    </source>
</evidence>
<keyword evidence="3" id="KW-0132">Cell division</keyword>
<evidence type="ECO:0000256" key="4">
    <source>
        <dbReference type="ARBA" id="ARBA00022969"/>
    </source>
</evidence>
<dbReference type="Pfam" id="PF04686">
    <property type="entry name" value="SsgA"/>
    <property type="match status" value="1"/>
</dbReference>
<evidence type="ECO:0000313" key="7">
    <source>
        <dbReference type="EMBL" id="WXK80504.1"/>
    </source>
</evidence>
<dbReference type="EMBL" id="CP147982">
    <property type="protein sequence ID" value="WXK80504.1"/>
    <property type="molecule type" value="Genomic_DNA"/>
</dbReference>
<protein>
    <submittedName>
        <fullName evidence="7">SsgA family sporulation/cell division regulator</fullName>
    </submittedName>
</protein>
<evidence type="ECO:0000256" key="6">
    <source>
        <dbReference type="ARBA" id="ARBA00023306"/>
    </source>
</evidence>
<dbReference type="InterPro" id="IPR038658">
    <property type="entry name" value="SsgB_sf"/>
</dbReference>
<keyword evidence="6" id="KW-0131">Cell cycle</keyword>
<reference evidence="7 8" key="1">
    <citation type="submission" date="2024-03" db="EMBL/GenBank/DDBJ databases">
        <title>The complete genome of Streptomyces sirii sp.nov.</title>
        <authorList>
            <person name="Zakalyukina Y.V."/>
            <person name="Belik A.R."/>
            <person name="Biryukov M.V."/>
            <person name="Baturina O.A."/>
            <person name="Kabilov M.R."/>
        </authorList>
    </citation>
    <scope>NUCLEOTIDE SEQUENCE [LARGE SCALE GENOMIC DNA]</scope>
    <source>
        <strain evidence="7 8">BP-8</strain>
    </source>
</reference>